<dbReference type="GO" id="GO:0006508">
    <property type="term" value="P:proteolysis"/>
    <property type="evidence" value="ECO:0007669"/>
    <property type="project" value="UniProtKB-KW"/>
</dbReference>
<evidence type="ECO:0000256" key="3">
    <source>
        <dbReference type="ARBA" id="ARBA00022801"/>
    </source>
</evidence>
<sequence length="747" mass="83478">MRLLPLFMISAAAMALTTGCTMTETPSPDLTQADTSSPNAQAAAPLTSPVAPRIDHEITQVGRTRNDPYHWMKDENWQEVMRDPGVLRQDIRDYLEAENAFTKAALETPTTALRDELFKEMRGRIKEDDSSVPEIDGPYAYYTRYREGGEYPIIARKPAEKAFDPDAEETILLDGDALGKEEDYFSFGGIDTSPDHSLIAYATDTQGSEFYTIRLKNIETGEDQGVGIENAYGPFEWSADGKRIYWIHRDENARPDSVWQRDLETGEDTLVYKESDPGVFLSINKSASEEVIFIGASSHTTSEVYWFPADEADPAPRIIAPRQTDNEYNVVHWDDQFYIYTNLDGAVDFKLMRAPMESTSRDAWQEVVPHRPGTLILGIQPQKDFLAIMERENSLPQIVIRAREDGSSHRINFEEAAYSLGLDSGYDFATPILRFEYSSPTTPDQVFDYDLNTHERTLRKTQEVPSGHKPEDYVAERLMAPSWDGVEVPITLLRHKSTPVDGSAPMLLYGYGSYGITYPADFRTSRLSLVDRGVIYAIVHPRGSMSKGYQWYLDGKLEKKSNTFKDFIAAGHYLVDQNYTSEGNIVAYGGSAGGLLMGAVANMDPELFGGIIAAVPFVDVVNTMSDESLPLTPPEWPEWGNPLTSAEDYDTIMAYSPYDNVADKPYPPMLITGGLSDPRVTYWEPTKWAARLRHDAPDAGPYFLRIEMEGGHGGASGRFEGLKDIALDYAFALAAMGKVDGVDFKEE</sequence>
<accession>A0A160U0S4</accession>
<protein>
    <submittedName>
        <fullName evidence="8">Protease II</fullName>
        <ecNumber evidence="8">3.4.21.83</ecNumber>
    </submittedName>
</protein>
<evidence type="ECO:0000256" key="1">
    <source>
        <dbReference type="ARBA" id="ARBA00005228"/>
    </source>
</evidence>
<gene>
    <name evidence="8" type="ORF">MGWOODY_Hyp1130</name>
</gene>
<keyword evidence="4" id="KW-0720">Serine protease</keyword>
<feature type="domain" description="Peptidase S9A N-terminal" evidence="7">
    <location>
        <begin position="49"/>
        <end position="461"/>
    </location>
</feature>
<dbReference type="PROSITE" id="PS00708">
    <property type="entry name" value="PRO_ENDOPEP_SER"/>
    <property type="match status" value="1"/>
</dbReference>
<organism evidence="8">
    <name type="scientific">hydrothermal vent metagenome</name>
    <dbReference type="NCBI Taxonomy" id="652676"/>
    <lineage>
        <taxon>unclassified sequences</taxon>
        <taxon>metagenomes</taxon>
        <taxon>ecological metagenomes</taxon>
    </lineage>
</organism>
<evidence type="ECO:0000313" key="8">
    <source>
        <dbReference type="EMBL" id="CUS55889.1"/>
    </source>
</evidence>
<dbReference type="Pfam" id="PF02897">
    <property type="entry name" value="Peptidase_S9_N"/>
    <property type="match status" value="1"/>
</dbReference>
<dbReference type="InterPro" id="IPR001375">
    <property type="entry name" value="Peptidase_S9_cat"/>
</dbReference>
<evidence type="ECO:0000259" key="7">
    <source>
        <dbReference type="Pfam" id="PF02897"/>
    </source>
</evidence>
<feature type="region of interest" description="Disordered" evidence="5">
    <location>
        <begin position="23"/>
        <end position="55"/>
    </location>
</feature>
<dbReference type="SUPFAM" id="SSF50993">
    <property type="entry name" value="Peptidase/esterase 'gauge' domain"/>
    <property type="match status" value="1"/>
</dbReference>
<comment type="similarity">
    <text evidence="1">Belongs to the peptidase S9A family.</text>
</comment>
<keyword evidence="2 8" id="KW-0645">Protease</keyword>
<evidence type="ECO:0000256" key="2">
    <source>
        <dbReference type="ARBA" id="ARBA00022670"/>
    </source>
</evidence>
<evidence type="ECO:0000259" key="6">
    <source>
        <dbReference type="Pfam" id="PF00326"/>
    </source>
</evidence>
<name>A0A160U0S4_9ZZZZ</name>
<dbReference type="Pfam" id="PF00326">
    <property type="entry name" value="Peptidase_S9"/>
    <property type="match status" value="1"/>
</dbReference>
<evidence type="ECO:0000256" key="5">
    <source>
        <dbReference type="SAM" id="MobiDB-lite"/>
    </source>
</evidence>
<dbReference type="PANTHER" id="PTHR11757:SF19">
    <property type="entry name" value="PROLYL ENDOPEPTIDASE-LIKE"/>
    <property type="match status" value="1"/>
</dbReference>
<dbReference type="PRINTS" id="PR00862">
    <property type="entry name" value="PROLIGOPTASE"/>
</dbReference>
<dbReference type="EMBL" id="CZQD01000014">
    <property type="protein sequence ID" value="CUS55889.1"/>
    <property type="molecule type" value="Genomic_DNA"/>
</dbReference>
<dbReference type="InterPro" id="IPR002471">
    <property type="entry name" value="Pept_S9_AS"/>
</dbReference>
<dbReference type="GO" id="GO:0004252">
    <property type="term" value="F:serine-type endopeptidase activity"/>
    <property type="evidence" value="ECO:0007669"/>
    <property type="project" value="UniProtKB-EC"/>
</dbReference>
<dbReference type="InterPro" id="IPR023302">
    <property type="entry name" value="Pept_S9A_N"/>
</dbReference>
<reference evidence="8" key="1">
    <citation type="submission" date="2015-10" db="EMBL/GenBank/DDBJ databases">
        <authorList>
            <person name="Gilbert D.G."/>
        </authorList>
    </citation>
    <scope>NUCLEOTIDE SEQUENCE</scope>
</reference>
<dbReference type="Gene3D" id="2.130.10.120">
    <property type="entry name" value="Prolyl oligopeptidase, N-terminal domain"/>
    <property type="match status" value="1"/>
</dbReference>
<dbReference type="InterPro" id="IPR051543">
    <property type="entry name" value="Serine_Peptidase_S9A"/>
</dbReference>
<dbReference type="PANTHER" id="PTHR11757">
    <property type="entry name" value="PROTEASE FAMILY S9A OLIGOPEPTIDASE"/>
    <property type="match status" value="1"/>
</dbReference>
<feature type="compositionally biased region" description="Polar residues" evidence="5">
    <location>
        <begin position="23"/>
        <end position="40"/>
    </location>
</feature>
<feature type="domain" description="Peptidase S9 prolyl oligopeptidase catalytic" evidence="6">
    <location>
        <begin position="522"/>
        <end position="738"/>
    </location>
</feature>
<dbReference type="AlphaFoldDB" id="A0A160U0S4"/>
<dbReference type="InterPro" id="IPR002470">
    <property type="entry name" value="Peptidase_S9A"/>
</dbReference>
<dbReference type="Gene3D" id="3.40.50.1820">
    <property type="entry name" value="alpha/beta hydrolase"/>
    <property type="match status" value="1"/>
</dbReference>
<dbReference type="PROSITE" id="PS51257">
    <property type="entry name" value="PROKAR_LIPOPROTEIN"/>
    <property type="match status" value="1"/>
</dbReference>
<dbReference type="SUPFAM" id="SSF53474">
    <property type="entry name" value="alpha/beta-Hydrolases"/>
    <property type="match status" value="1"/>
</dbReference>
<evidence type="ECO:0000256" key="4">
    <source>
        <dbReference type="ARBA" id="ARBA00022825"/>
    </source>
</evidence>
<proteinExistence type="inferred from homology"/>
<dbReference type="EC" id="3.4.21.83" evidence="8"/>
<keyword evidence="3 8" id="KW-0378">Hydrolase</keyword>
<dbReference type="InterPro" id="IPR029058">
    <property type="entry name" value="AB_hydrolase_fold"/>
</dbReference>